<dbReference type="EMBL" id="HBED01015801">
    <property type="protein sequence ID" value="CAD8306363.1"/>
    <property type="molecule type" value="Transcribed_RNA"/>
</dbReference>
<organism evidence="2">
    <name type="scientific">Pseudictyota dubia</name>
    <dbReference type="NCBI Taxonomy" id="2749911"/>
    <lineage>
        <taxon>Eukaryota</taxon>
        <taxon>Sar</taxon>
        <taxon>Stramenopiles</taxon>
        <taxon>Ochrophyta</taxon>
        <taxon>Bacillariophyta</taxon>
        <taxon>Mediophyceae</taxon>
        <taxon>Biddulphiophycidae</taxon>
        <taxon>Eupodiscales</taxon>
        <taxon>Odontellaceae</taxon>
        <taxon>Pseudictyota</taxon>
    </lineage>
</organism>
<dbReference type="AlphaFoldDB" id="A0A7R9Z5V8"/>
<protein>
    <submittedName>
        <fullName evidence="2">Uncharacterized protein</fullName>
    </submittedName>
</protein>
<evidence type="ECO:0000313" key="2">
    <source>
        <dbReference type="EMBL" id="CAD8306363.1"/>
    </source>
</evidence>
<feature type="region of interest" description="Disordered" evidence="1">
    <location>
        <begin position="1"/>
        <end position="20"/>
    </location>
</feature>
<gene>
    <name evidence="2" type="ORF">TDUB1175_LOCUS7863</name>
</gene>
<reference evidence="2" key="1">
    <citation type="submission" date="2021-01" db="EMBL/GenBank/DDBJ databases">
        <authorList>
            <person name="Corre E."/>
            <person name="Pelletier E."/>
            <person name="Niang G."/>
            <person name="Scheremetjew M."/>
            <person name="Finn R."/>
            <person name="Kale V."/>
            <person name="Holt S."/>
            <person name="Cochrane G."/>
            <person name="Meng A."/>
            <person name="Brown T."/>
            <person name="Cohen L."/>
        </authorList>
    </citation>
    <scope>NUCLEOTIDE SEQUENCE</scope>
    <source>
        <strain evidence="2">CCMP147</strain>
    </source>
</reference>
<sequence>MPRARKKGQTDKKIKDAEGVSLHQRKNQLCRRLRDRRMEDPRMSRAVAAKLDNLELPLEDALAKGGFVFPIVGRELGDACDRKIRDQDNVTLFSRKKELMKKMAVLDSTVIAHISNIATIRDGHIVDLSPVDKAGQLPVRSQPQSSSHEMAVLQKKKMEGDRNCLGTAHHCTIEARFGGVEQIFDKEDGTQVITRRSSFDEKVGQLSSLDDLEENLGLCNFNAEHSEVSQDEWSKGGALLFTL</sequence>
<evidence type="ECO:0000256" key="1">
    <source>
        <dbReference type="SAM" id="MobiDB-lite"/>
    </source>
</evidence>
<feature type="compositionally biased region" description="Basic and acidic residues" evidence="1">
    <location>
        <begin position="8"/>
        <end position="18"/>
    </location>
</feature>
<proteinExistence type="predicted"/>
<accession>A0A7R9Z5V8</accession>
<name>A0A7R9Z5V8_9STRA</name>